<comment type="caution">
    <text evidence="3">The sequence shown here is derived from an EMBL/GenBank/DDBJ whole genome shotgun (WGS) entry which is preliminary data.</text>
</comment>
<dbReference type="CDD" id="cd06222">
    <property type="entry name" value="RNase_H_like"/>
    <property type="match status" value="1"/>
</dbReference>
<evidence type="ECO:0000313" key="4">
    <source>
        <dbReference type="Proteomes" id="UP000324897"/>
    </source>
</evidence>
<dbReference type="AlphaFoldDB" id="A0A5J9TGC9"/>
<dbReference type="InterPro" id="IPR002156">
    <property type="entry name" value="RNaseH_domain"/>
</dbReference>
<dbReference type="SUPFAM" id="SSF53098">
    <property type="entry name" value="Ribonuclease H-like"/>
    <property type="match status" value="1"/>
</dbReference>
<dbReference type="Pfam" id="PF13456">
    <property type="entry name" value="RVT_3"/>
    <property type="match status" value="1"/>
</dbReference>
<dbReference type="EMBL" id="RWGY01000039">
    <property type="protein sequence ID" value="TVU10399.1"/>
    <property type="molecule type" value="Genomic_DNA"/>
</dbReference>
<dbReference type="InterPro" id="IPR012337">
    <property type="entry name" value="RNaseH-like_sf"/>
</dbReference>
<dbReference type="InterPro" id="IPR036397">
    <property type="entry name" value="RNaseH_sf"/>
</dbReference>
<dbReference type="Proteomes" id="UP000324897">
    <property type="component" value="Chromosome 3"/>
</dbReference>
<dbReference type="InterPro" id="IPR026960">
    <property type="entry name" value="RVT-Znf"/>
</dbReference>
<name>A0A5J9TGC9_9POAL</name>
<dbReference type="Gene3D" id="3.30.420.10">
    <property type="entry name" value="Ribonuclease H-like superfamily/Ribonuclease H"/>
    <property type="match status" value="1"/>
</dbReference>
<keyword evidence="4" id="KW-1185">Reference proteome</keyword>
<evidence type="ECO:0000259" key="1">
    <source>
        <dbReference type="Pfam" id="PF13456"/>
    </source>
</evidence>
<dbReference type="InterPro" id="IPR052929">
    <property type="entry name" value="RNase_H-like_EbsB-rel"/>
</dbReference>
<reference evidence="3 4" key="1">
    <citation type="journal article" date="2019" name="Sci. Rep.">
        <title>A high-quality genome of Eragrostis curvula grass provides insights into Poaceae evolution and supports new strategies to enhance forage quality.</title>
        <authorList>
            <person name="Carballo J."/>
            <person name="Santos B.A.C.M."/>
            <person name="Zappacosta D."/>
            <person name="Garbus I."/>
            <person name="Selva J.P."/>
            <person name="Gallo C.A."/>
            <person name="Diaz A."/>
            <person name="Albertini E."/>
            <person name="Caccamo M."/>
            <person name="Echenique V."/>
        </authorList>
    </citation>
    <scope>NUCLEOTIDE SEQUENCE [LARGE SCALE GENOMIC DNA]</scope>
    <source>
        <strain evidence="4">cv. Victoria</strain>
        <tissue evidence="3">Leaf</tissue>
    </source>
</reference>
<dbReference type="Pfam" id="PF13966">
    <property type="entry name" value="zf-RVT"/>
    <property type="match status" value="1"/>
</dbReference>
<feature type="non-terminal residue" evidence="3">
    <location>
        <position position="1"/>
    </location>
</feature>
<gene>
    <name evidence="3" type="ORF">EJB05_43925</name>
</gene>
<dbReference type="Gramene" id="TVU10399">
    <property type="protein sequence ID" value="TVU10399"/>
    <property type="gene ID" value="EJB05_43925"/>
</dbReference>
<proteinExistence type="predicted"/>
<sequence length="442" mass="49747">MLHGRDVLRKGIIKRVGPGHSVNIWEDNWIQGIPSLKPRVRLDEANVTMVSDLFMPNSRSWNEQLIKDSFIRMDAEEPGVNLQEDIFAWALEKHGTYSVRSAYRLLKSQQSQTEQARENAENSSDDTRWCKVLWKMEIPLKVRIFWWRILNNFLPSKAELKRRHVAKEGHCEACGNPCESLYHIAFECTFAHRFWEAVKTVTGKKIPRLHPVSWTKDFLGGQVCDLRDAALFICGVWSLWSGRNNARNHGKANWNAGAAVRHIAKMVEDLMCIKADCTVPRPKLPVRWKPPDASYVKVNTDGAFDANTSTGASGAVVRDSHGRVLCAGARWYDNLPDVLTIEAIAARDGLLLASAKGCDKVVLELDNLTLVESLNSSTVNRSAVAGLWHEIQELGRREANCAAHCCASKPTRDHRVLSWSDHLPLWLSEVAAKDCNPVSINE</sequence>
<accession>A0A5J9TGC9</accession>
<dbReference type="PANTHER" id="PTHR47074:SF11">
    <property type="entry name" value="REVERSE TRANSCRIPTASE-LIKE PROTEIN"/>
    <property type="match status" value="1"/>
</dbReference>
<evidence type="ECO:0008006" key="5">
    <source>
        <dbReference type="Google" id="ProtNLM"/>
    </source>
</evidence>
<evidence type="ECO:0000313" key="3">
    <source>
        <dbReference type="EMBL" id="TVU10399.1"/>
    </source>
</evidence>
<dbReference type="GO" id="GO:0004523">
    <property type="term" value="F:RNA-DNA hybrid ribonuclease activity"/>
    <property type="evidence" value="ECO:0007669"/>
    <property type="project" value="InterPro"/>
</dbReference>
<organism evidence="3 4">
    <name type="scientific">Eragrostis curvula</name>
    <name type="common">weeping love grass</name>
    <dbReference type="NCBI Taxonomy" id="38414"/>
    <lineage>
        <taxon>Eukaryota</taxon>
        <taxon>Viridiplantae</taxon>
        <taxon>Streptophyta</taxon>
        <taxon>Embryophyta</taxon>
        <taxon>Tracheophyta</taxon>
        <taxon>Spermatophyta</taxon>
        <taxon>Magnoliopsida</taxon>
        <taxon>Liliopsida</taxon>
        <taxon>Poales</taxon>
        <taxon>Poaceae</taxon>
        <taxon>PACMAD clade</taxon>
        <taxon>Chloridoideae</taxon>
        <taxon>Eragrostideae</taxon>
        <taxon>Eragrostidinae</taxon>
        <taxon>Eragrostis</taxon>
    </lineage>
</organism>
<feature type="domain" description="Reverse transcriptase zinc-binding" evidence="2">
    <location>
        <begin position="97"/>
        <end position="195"/>
    </location>
</feature>
<dbReference type="OrthoDB" id="675217at2759"/>
<feature type="domain" description="RNase H type-1" evidence="1">
    <location>
        <begin position="299"/>
        <end position="403"/>
    </location>
</feature>
<dbReference type="InterPro" id="IPR044730">
    <property type="entry name" value="RNase_H-like_dom_plant"/>
</dbReference>
<dbReference type="GO" id="GO:0003676">
    <property type="term" value="F:nucleic acid binding"/>
    <property type="evidence" value="ECO:0007669"/>
    <property type="project" value="InterPro"/>
</dbReference>
<evidence type="ECO:0000259" key="2">
    <source>
        <dbReference type="Pfam" id="PF13966"/>
    </source>
</evidence>
<dbReference type="PANTHER" id="PTHR47074">
    <property type="entry name" value="BNAC02G40300D PROTEIN"/>
    <property type="match status" value="1"/>
</dbReference>
<protein>
    <recommendedName>
        <fullName evidence="5">Reverse transcriptase zinc-binding domain-containing protein</fullName>
    </recommendedName>
</protein>